<dbReference type="PANTHER" id="PTHR42923">
    <property type="entry name" value="PROTOPORPHYRINOGEN OXIDASE"/>
    <property type="match status" value="1"/>
</dbReference>
<dbReference type="SUPFAM" id="SSF51905">
    <property type="entry name" value="FAD/NAD(P)-binding domain"/>
    <property type="match status" value="1"/>
</dbReference>
<sequence length="508" mass="55318">MTPRLTSARAHRLVRPRADLPRTVTDEVRAVVIGGGIAGVTSALLLAERGLRVTLLERDAQLGGRLAAWPRTVADGSRQMVEHGFHGFFRQYYNLHNVLRRIDPELSFLRPAGPYPVVSRNWPEESFSGLPRRPPANLLALVARSPSLKLRELRGVDGKAAVPLLSYSRAETYRQFDHITAKDFLDTLGMPARARAHLFDVFAHSFFNRQEEMSAAEMIMQFHFYFLRNPEGLDFDAPTQDYETAIWAPLAGQLQALGGEIRTSAAVDRIDPGWKVVLRGGTELPADHVVLAADPRSAREIVAASPGLTAQAPRLAEQMATVRTAAPYAVSRIWTAQDCAPSRSVFTSVAGEPTLDSVTLYHRIERAAAQWARRGGGSVIELHAYAAPDGVEAAELTKRMWAELGALWPETTGMTIVDVEERVGDDAPAFAPGSDATRPGVLSDAPGVYLAGDWVRVPFPAGLMERAAGSAILAVNAILDRQGVQAGPLLSVVPRGLLAPRSRRRSDT</sequence>
<keyword evidence="3" id="KW-1185">Reference proteome</keyword>
<comment type="caution">
    <text evidence="2">The sequence shown here is derived from an EMBL/GenBank/DDBJ whole genome shotgun (WGS) entry which is preliminary data.</text>
</comment>
<dbReference type="Pfam" id="PF01593">
    <property type="entry name" value="Amino_oxidase"/>
    <property type="match status" value="1"/>
</dbReference>
<gene>
    <name evidence="2" type="ORF">KOI35_27315</name>
</gene>
<dbReference type="InterPro" id="IPR050464">
    <property type="entry name" value="Zeta_carotene_desat/Oxidored"/>
</dbReference>
<evidence type="ECO:0000259" key="1">
    <source>
        <dbReference type="Pfam" id="PF01593"/>
    </source>
</evidence>
<dbReference type="RefSeq" id="WP_215791475.1">
    <property type="nucleotide sequence ID" value="NZ_JAHKKG010000008.1"/>
</dbReference>
<evidence type="ECO:0000313" key="2">
    <source>
        <dbReference type="EMBL" id="MBU2667224.1"/>
    </source>
</evidence>
<dbReference type="InterPro" id="IPR002937">
    <property type="entry name" value="Amino_oxidase"/>
</dbReference>
<dbReference type="InterPro" id="IPR036188">
    <property type="entry name" value="FAD/NAD-bd_sf"/>
</dbReference>
<name>A0ABS5YUU2_9ACTN</name>
<dbReference type="Gene3D" id="3.50.50.60">
    <property type="entry name" value="FAD/NAD(P)-binding domain"/>
    <property type="match status" value="1"/>
</dbReference>
<dbReference type="PANTHER" id="PTHR42923:SF43">
    <property type="entry name" value="AMINE OXIDASE"/>
    <property type="match status" value="1"/>
</dbReference>
<proteinExistence type="predicted"/>
<protein>
    <submittedName>
        <fullName evidence="2">FAD-dependent oxidoreductase</fullName>
    </submittedName>
</protein>
<organism evidence="2 3">
    <name type="scientific">Paractinoplanes bogorensis</name>
    <dbReference type="NCBI Taxonomy" id="1610840"/>
    <lineage>
        <taxon>Bacteria</taxon>
        <taxon>Bacillati</taxon>
        <taxon>Actinomycetota</taxon>
        <taxon>Actinomycetes</taxon>
        <taxon>Micromonosporales</taxon>
        <taxon>Micromonosporaceae</taxon>
        <taxon>Paractinoplanes</taxon>
    </lineage>
</organism>
<evidence type="ECO:0000313" key="3">
    <source>
        <dbReference type="Proteomes" id="UP001519654"/>
    </source>
</evidence>
<accession>A0ABS5YUU2</accession>
<feature type="domain" description="Amine oxidase" evidence="1">
    <location>
        <begin position="37"/>
        <end position="479"/>
    </location>
</feature>
<dbReference type="EMBL" id="JAHKKG010000008">
    <property type="protein sequence ID" value="MBU2667224.1"/>
    <property type="molecule type" value="Genomic_DNA"/>
</dbReference>
<dbReference type="Proteomes" id="UP001519654">
    <property type="component" value="Unassembled WGS sequence"/>
</dbReference>
<reference evidence="2 3" key="1">
    <citation type="submission" date="2021-06" db="EMBL/GenBank/DDBJ databases">
        <title>Actinoplanes lichenicola sp. nov., and Actinoplanes ovalisporus sp. nov., isolated from lichen in Thailand.</title>
        <authorList>
            <person name="Saeng-In P."/>
            <person name="Kanchanasin P."/>
            <person name="Yuki M."/>
            <person name="Kudo T."/>
            <person name="Ohkuma M."/>
            <person name="Phongsopitanun W."/>
            <person name="Tanasupawat S."/>
        </authorList>
    </citation>
    <scope>NUCLEOTIDE SEQUENCE [LARGE SCALE GENOMIC DNA]</scope>
    <source>
        <strain evidence="2 3">NBRC 110975</strain>
    </source>
</reference>